<organism evidence="2 3">
    <name type="scientific">Bifidobacterium cuniculi</name>
    <dbReference type="NCBI Taxonomy" id="1688"/>
    <lineage>
        <taxon>Bacteria</taxon>
        <taxon>Bacillati</taxon>
        <taxon>Actinomycetota</taxon>
        <taxon>Actinomycetes</taxon>
        <taxon>Bifidobacteriales</taxon>
        <taxon>Bifidobacteriaceae</taxon>
        <taxon>Bifidobacterium</taxon>
    </lineage>
</organism>
<dbReference type="AlphaFoldDB" id="A0A087AQ95"/>
<evidence type="ECO:0000313" key="3">
    <source>
        <dbReference type="Proteomes" id="UP000029067"/>
    </source>
</evidence>
<name>A0A087AQ95_9BIFI</name>
<dbReference type="Proteomes" id="UP000029067">
    <property type="component" value="Unassembled WGS sequence"/>
</dbReference>
<accession>A0A087AQ95</accession>
<evidence type="ECO:0000256" key="1">
    <source>
        <dbReference type="SAM" id="SignalP"/>
    </source>
</evidence>
<dbReference type="STRING" id="1688.BCUN_0921"/>
<dbReference type="EMBL" id="JGYV01000017">
    <property type="protein sequence ID" value="KFI60945.1"/>
    <property type="molecule type" value="Genomic_DNA"/>
</dbReference>
<protein>
    <recommendedName>
        <fullName evidence="4">Lipoprotein</fullName>
    </recommendedName>
</protein>
<proteinExistence type="predicted"/>
<dbReference type="PROSITE" id="PS51257">
    <property type="entry name" value="PROKAR_LIPOPROTEIN"/>
    <property type="match status" value="1"/>
</dbReference>
<comment type="caution">
    <text evidence="2">The sequence shown here is derived from an EMBL/GenBank/DDBJ whole genome shotgun (WGS) entry which is preliminary data.</text>
</comment>
<feature type="signal peptide" evidence="1">
    <location>
        <begin position="1"/>
        <end position="26"/>
    </location>
</feature>
<gene>
    <name evidence="2" type="ORF">BCUN_0921</name>
</gene>
<sequence>MATSIPRHCTALVISLSLLCVFSACGQQDGGAGSTPAATSSAAATGTRVASSFSDRIQDLIDNQPSASPMAQTQVDMLRRALEHDGVVSAADYEQAWSNYRQCVVDKGYNAPPAVRYGNGLYSPVFTTDTNGLTQEQDLKVSEDTSTCFMEYTISVDEMYRYATANPDMLTDPDEATVDCLQRSKAAPTSYTVAQYRKEKAAYDQDLSQQYESGTDVTKDPDKFYTISLDDPAVVTCMVANGSTLFSTPEQSWKPFG</sequence>
<dbReference type="eggNOG" id="ENOG5031QKG">
    <property type="taxonomic scope" value="Bacteria"/>
</dbReference>
<keyword evidence="3" id="KW-1185">Reference proteome</keyword>
<feature type="chain" id="PRO_5039351697" description="Lipoprotein" evidence="1">
    <location>
        <begin position="27"/>
        <end position="257"/>
    </location>
</feature>
<reference evidence="2 3" key="1">
    <citation type="submission" date="2014-03" db="EMBL/GenBank/DDBJ databases">
        <title>Genomics of Bifidobacteria.</title>
        <authorList>
            <person name="Ventura M."/>
            <person name="Milani C."/>
            <person name="Lugli G.A."/>
        </authorList>
    </citation>
    <scope>NUCLEOTIDE SEQUENCE [LARGE SCALE GENOMIC DNA]</scope>
    <source>
        <strain evidence="2 3">LMG 10738</strain>
    </source>
</reference>
<evidence type="ECO:0008006" key="4">
    <source>
        <dbReference type="Google" id="ProtNLM"/>
    </source>
</evidence>
<evidence type="ECO:0000313" key="2">
    <source>
        <dbReference type="EMBL" id="KFI60945.1"/>
    </source>
</evidence>
<keyword evidence="1" id="KW-0732">Signal</keyword>